<evidence type="ECO:0000256" key="1">
    <source>
        <dbReference type="SAM" id="Phobius"/>
    </source>
</evidence>
<feature type="transmembrane region" description="Helical" evidence="1">
    <location>
        <begin position="57"/>
        <end position="83"/>
    </location>
</feature>
<keyword evidence="3" id="KW-1185">Reference proteome</keyword>
<accession>A0A968GG29</accession>
<sequence>MSKRSSSLGKFWQWCLAYQPLLWYLITFPLFMLLYLVPKARAILVNIETAYPVIGVFLTRFVALALVIIVLGTWGVILVRSIYAIPLIRDNMKKSQEG</sequence>
<dbReference type="RefSeq" id="WP_167695742.1">
    <property type="nucleotide sequence ID" value="NZ_CP118181.1"/>
</dbReference>
<comment type="caution">
    <text evidence="2">The sequence shown here is derived from an EMBL/GenBank/DDBJ whole genome shotgun (WGS) entry which is preliminary data.</text>
</comment>
<keyword evidence="1" id="KW-0472">Membrane</keyword>
<feature type="transmembrane region" description="Helical" evidence="1">
    <location>
        <begin position="21"/>
        <end position="37"/>
    </location>
</feature>
<name>A0A968GG29_9SPIO</name>
<evidence type="ECO:0000313" key="2">
    <source>
        <dbReference type="EMBL" id="NIZ69657.1"/>
    </source>
</evidence>
<keyword evidence="1" id="KW-0812">Transmembrane</keyword>
<organism evidence="2 3">
    <name type="scientific">Entomospira culicis</name>
    <dbReference type="NCBI Taxonomy" id="2719989"/>
    <lineage>
        <taxon>Bacteria</taxon>
        <taxon>Pseudomonadati</taxon>
        <taxon>Spirochaetota</taxon>
        <taxon>Spirochaetia</taxon>
        <taxon>Spirochaetales</taxon>
        <taxon>Spirochaetaceae</taxon>
        <taxon>Entomospira</taxon>
    </lineage>
</organism>
<dbReference type="AlphaFoldDB" id="A0A968GG29"/>
<protein>
    <submittedName>
        <fullName evidence="2">Uncharacterized protein</fullName>
    </submittedName>
</protein>
<evidence type="ECO:0000313" key="3">
    <source>
        <dbReference type="Proteomes" id="UP000778951"/>
    </source>
</evidence>
<gene>
    <name evidence="2" type="ORF">HCT48_05450</name>
</gene>
<keyword evidence="1" id="KW-1133">Transmembrane helix</keyword>
<reference evidence="2" key="1">
    <citation type="submission" date="2020-03" db="EMBL/GenBank/DDBJ databases">
        <title>Spirochaetal bacteria isolated from arthropods constitute a novel genus Entomospira genus novum within the order Spirochaetales.</title>
        <authorList>
            <person name="Grana-Miraglia L."/>
            <person name="Sikutova S."/>
            <person name="Fingerle V."/>
            <person name="Sing A."/>
            <person name="Castillo-Ramirez S."/>
            <person name="Margos G."/>
            <person name="Rudolf I."/>
        </authorList>
    </citation>
    <scope>NUCLEOTIDE SEQUENCE</scope>
    <source>
        <strain evidence="2">BR149</strain>
    </source>
</reference>
<dbReference type="EMBL" id="JAATLM010000001">
    <property type="protein sequence ID" value="NIZ69657.1"/>
    <property type="molecule type" value="Genomic_DNA"/>
</dbReference>
<proteinExistence type="predicted"/>
<dbReference type="Proteomes" id="UP000778951">
    <property type="component" value="Unassembled WGS sequence"/>
</dbReference>